<dbReference type="EMBL" id="VOFY01000012">
    <property type="protein sequence ID" value="KAA8587843.1"/>
    <property type="molecule type" value="Genomic_DNA"/>
</dbReference>
<gene>
    <name evidence="2" type="ORF">FQN60_016705</name>
</gene>
<protein>
    <submittedName>
        <fullName evidence="2">Uncharacterized protein</fullName>
    </submittedName>
</protein>
<dbReference type="AlphaFoldDB" id="A0A5J5D407"/>
<keyword evidence="3" id="KW-1185">Reference proteome</keyword>
<feature type="region of interest" description="Disordered" evidence="1">
    <location>
        <begin position="26"/>
        <end position="84"/>
    </location>
</feature>
<evidence type="ECO:0000313" key="2">
    <source>
        <dbReference type="EMBL" id="KAA8587843.1"/>
    </source>
</evidence>
<dbReference type="Proteomes" id="UP000327493">
    <property type="component" value="Chromosome 12"/>
</dbReference>
<evidence type="ECO:0000256" key="1">
    <source>
        <dbReference type="SAM" id="MobiDB-lite"/>
    </source>
</evidence>
<feature type="compositionally biased region" description="Polar residues" evidence="1">
    <location>
        <begin position="64"/>
        <end position="84"/>
    </location>
</feature>
<proteinExistence type="predicted"/>
<comment type="caution">
    <text evidence="2">The sequence shown here is derived from an EMBL/GenBank/DDBJ whole genome shotgun (WGS) entry which is preliminary data.</text>
</comment>
<name>A0A5J5D407_9PERO</name>
<organism evidence="2 3">
    <name type="scientific">Etheostoma spectabile</name>
    <name type="common">orangethroat darter</name>
    <dbReference type="NCBI Taxonomy" id="54343"/>
    <lineage>
        <taxon>Eukaryota</taxon>
        <taxon>Metazoa</taxon>
        <taxon>Chordata</taxon>
        <taxon>Craniata</taxon>
        <taxon>Vertebrata</taxon>
        <taxon>Euteleostomi</taxon>
        <taxon>Actinopterygii</taxon>
        <taxon>Neopterygii</taxon>
        <taxon>Teleostei</taxon>
        <taxon>Neoteleostei</taxon>
        <taxon>Acanthomorphata</taxon>
        <taxon>Eupercaria</taxon>
        <taxon>Perciformes</taxon>
        <taxon>Percoidei</taxon>
        <taxon>Percidae</taxon>
        <taxon>Etheostomatinae</taxon>
        <taxon>Etheostoma</taxon>
    </lineage>
</organism>
<accession>A0A5J5D407</accession>
<reference evidence="2 3" key="1">
    <citation type="submission" date="2019-08" db="EMBL/GenBank/DDBJ databases">
        <title>A chromosome-level genome assembly, high-density linkage maps, and genome scans reveal the genomic architecture of hybrid incompatibilities underlying speciation via character displacement in darters (Percidae: Etheostominae).</title>
        <authorList>
            <person name="Moran R.L."/>
            <person name="Catchen J.M."/>
            <person name="Fuller R.C."/>
        </authorList>
    </citation>
    <scope>NUCLEOTIDE SEQUENCE [LARGE SCALE GENOMIC DNA]</scope>
    <source>
        <strain evidence="2">EspeVRDwgs_2016</strain>
        <tissue evidence="2">Muscle</tissue>
    </source>
</reference>
<evidence type="ECO:0000313" key="3">
    <source>
        <dbReference type="Proteomes" id="UP000327493"/>
    </source>
</evidence>
<sequence>MKKRDNGLQSKVKIRSNDISMMTAFASQSLGPPVDQSRKKAPLETNDVEAEASVGQLGHVQAPLKQTQRVKTKQMSGEKNTNQMPFLVKREVHLFTNQDVGIECQMSLFSRQPDI</sequence>